<sequence length="224" mass="24040">MFGEEQRKKIAFNNASANRTGGGPPETIMLDEVEKQVVLTFCEEQISGIQGIDSLMAERSRSFTSSQPRLQANSVQSFVQRLINENRKQLRNNVAAQRPSTPDTEPQSPISMLQISGTETTSQVCGAESTWQIPGGESTWQIPSGESTWQISGGESTWQILGSESTSQITGGESTWQIPGGESTWQIPGGESTWQIPSSESTSQITGGESTSQIPGGESQTPGA</sequence>
<feature type="compositionally biased region" description="Polar residues" evidence="1">
    <location>
        <begin position="168"/>
        <end position="177"/>
    </location>
</feature>
<name>A0AAW0NLG2_9GOBI</name>
<proteinExistence type="predicted"/>
<evidence type="ECO:0000313" key="2">
    <source>
        <dbReference type="EMBL" id="KAK7901613.1"/>
    </source>
</evidence>
<evidence type="ECO:0000256" key="1">
    <source>
        <dbReference type="SAM" id="MobiDB-lite"/>
    </source>
</evidence>
<keyword evidence="3" id="KW-1185">Reference proteome</keyword>
<dbReference type="AlphaFoldDB" id="A0AAW0NLG2"/>
<gene>
    <name evidence="2" type="ORF">WMY93_018382</name>
</gene>
<dbReference type="EMBL" id="JBBPFD010000013">
    <property type="protein sequence ID" value="KAK7901613.1"/>
    <property type="molecule type" value="Genomic_DNA"/>
</dbReference>
<protein>
    <submittedName>
        <fullName evidence="2">Uncharacterized protein</fullName>
    </submittedName>
</protein>
<dbReference type="Proteomes" id="UP001460270">
    <property type="component" value="Unassembled WGS sequence"/>
</dbReference>
<accession>A0AAW0NLG2</accession>
<comment type="caution">
    <text evidence="2">The sequence shown here is derived from an EMBL/GenBank/DDBJ whole genome shotgun (WGS) entry which is preliminary data.</text>
</comment>
<feature type="region of interest" description="Disordered" evidence="1">
    <location>
        <begin position="168"/>
        <end position="224"/>
    </location>
</feature>
<evidence type="ECO:0000313" key="3">
    <source>
        <dbReference type="Proteomes" id="UP001460270"/>
    </source>
</evidence>
<feature type="region of interest" description="Disordered" evidence="1">
    <location>
        <begin position="1"/>
        <end position="26"/>
    </location>
</feature>
<feature type="compositionally biased region" description="Polar residues" evidence="1">
    <location>
        <begin position="192"/>
        <end position="224"/>
    </location>
</feature>
<organism evidence="2 3">
    <name type="scientific">Mugilogobius chulae</name>
    <name type="common">yellowstripe goby</name>
    <dbReference type="NCBI Taxonomy" id="88201"/>
    <lineage>
        <taxon>Eukaryota</taxon>
        <taxon>Metazoa</taxon>
        <taxon>Chordata</taxon>
        <taxon>Craniata</taxon>
        <taxon>Vertebrata</taxon>
        <taxon>Euteleostomi</taxon>
        <taxon>Actinopterygii</taxon>
        <taxon>Neopterygii</taxon>
        <taxon>Teleostei</taxon>
        <taxon>Neoteleostei</taxon>
        <taxon>Acanthomorphata</taxon>
        <taxon>Gobiaria</taxon>
        <taxon>Gobiiformes</taxon>
        <taxon>Gobioidei</taxon>
        <taxon>Gobiidae</taxon>
        <taxon>Gobionellinae</taxon>
        <taxon>Mugilogobius</taxon>
    </lineage>
</organism>
<reference evidence="3" key="1">
    <citation type="submission" date="2024-04" db="EMBL/GenBank/DDBJ databases">
        <title>Salinicola lusitanus LLJ914,a marine bacterium isolated from the Okinawa Trough.</title>
        <authorList>
            <person name="Li J."/>
        </authorList>
    </citation>
    <scope>NUCLEOTIDE SEQUENCE [LARGE SCALE GENOMIC DNA]</scope>
</reference>